<dbReference type="GO" id="GO:0016301">
    <property type="term" value="F:kinase activity"/>
    <property type="evidence" value="ECO:0007669"/>
    <property type="project" value="UniProtKB-KW"/>
</dbReference>
<dbReference type="Pfam" id="PF19279">
    <property type="entry name" value="YegS_C"/>
    <property type="match status" value="1"/>
</dbReference>
<feature type="transmembrane region" description="Helical" evidence="10">
    <location>
        <begin position="136"/>
        <end position="154"/>
    </location>
</feature>
<dbReference type="Pfam" id="PF00781">
    <property type="entry name" value="DAGK_cat"/>
    <property type="match status" value="1"/>
</dbReference>
<evidence type="ECO:0000256" key="6">
    <source>
        <dbReference type="ARBA" id="ARBA00022840"/>
    </source>
</evidence>
<keyword evidence="7" id="KW-0594">Phospholipid biosynthesis</keyword>
<evidence type="ECO:0000256" key="10">
    <source>
        <dbReference type="SAM" id="Phobius"/>
    </source>
</evidence>
<dbReference type="InterPro" id="IPR001206">
    <property type="entry name" value="Diacylglycerol_kinase_cat_dom"/>
</dbReference>
<dbReference type="Pfam" id="PF01569">
    <property type="entry name" value="PAP2"/>
    <property type="match status" value="1"/>
</dbReference>
<evidence type="ECO:0000256" key="3">
    <source>
        <dbReference type="ARBA" id="ARBA00022679"/>
    </source>
</evidence>
<dbReference type="PANTHER" id="PTHR12358">
    <property type="entry name" value="SPHINGOSINE KINASE"/>
    <property type="match status" value="1"/>
</dbReference>
<dbReference type="SMART" id="SM00014">
    <property type="entry name" value="acidPPc"/>
    <property type="match status" value="1"/>
</dbReference>
<feature type="domain" description="DAGKc" evidence="11">
    <location>
        <begin position="232"/>
        <end position="360"/>
    </location>
</feature>
<feature type="transmembrane region" description="Helical" evidence="10">
    <location>
        <begin position="190"/>
        <end position="212"/>
    </location>
</feature>
<feature type="transmembrane region" description="Helical" evidence="10">
    <location>
        <begin position="96"/>
        <end position="116"/>
    </location>
</feature>
<evidence type="ECO:0000313" key="12">
    <source>
        <dbReference type="EMBL" id="MEU8132057.1"/>
    </source>
</evidence>
<dbReference type="InterPro" id="IPR036938">
    <property type="entry name" value="PAP2/HPO_sf"/>
</dbReference>
<dbReference type="PANTHER" id="PTHR12358:SF54">
    <property type="entry name" value="SPHINGOSINE KINASE RELATED PROTEIN"/>
    <property type="match status" value="1"/>
</dbReference>
<keyword evidence="8" id="KW-1208">Phospholipid metabolism</keyword>
<evidence type="ECO:0000256" key="8">
    <source>
        <dbReference type="ARBA" id="ARBA00023264"/>
    </source>
</evidence>
<dbReference type="Gene3D" id="1.20.144.10">
    <property type="entry name" value="Phosphatidic acid phosphatase type 2/haloperoxidase"/>
    <property type="match status" value="1"/>
</dbReference>
<name>A0ABV3D9B5_9ACTN</name>
<feature type="transmembrane region" description="Helical" evidence="10">
    <location>
        <begin position="12"/>
        <end position="34"/>
    </location>
</feature>
<dbReference type="InterPro" id="IPR000326">
    <property type="entry name" value="PAP2/HPO"/>
</dbReference>
<dbReference type="Gene3D" id="3.40.50.10330">
    <property type="entry name" value="Probable inorganic polyphosphate/atp-NAD kinase, domain 1"/>
    <property type="match status" value="1"/>
</dbReference>
<dbReference type="SUPFAM" id="SSF111331">
    <property type="entry name" value="NAD kinase/diacylglycerol kinase-like"/>
    <property type="match status" value="1"/>
</dbReference>
<dbReference type="InterPro" id="IPR017438">
    <property type="entry name" value="ATP-NAD_kinase_N"/>
</dbReference>
<evidence type="ECO:0000256" key="9">
    <source>
        <dbReference type="SAM" id="MobiDB-lite"/>
    </source>
</evidence>
<evidence type="ECO:0000256" key="4">
    <source>
        <dbReference type="ARBA" id="ARBA00022741"/>
    </source>
</evidence>
<evidence type="ECO:0000256" key="1">
    <source>
        <dbReference type="ARBA" id="ARBA00001946"/>
    </source>
</evidence>
<evidence type="ECO:0000256" key="7">
    <source>
        <dbReference type="ARBA" id="ARBA00023209"/>
    </source>
</evidence>
<keyword evidence="7" id="KW-0444">Lipid biosynthesis</keyword>
<dbReference type="Gene3D" id="2.60.200.40">
    <property type="match status" value="1"/>
</dbReference>
<dbReference type="InterPro" id="IPR016064">
    <property type="entry name" value="NAD/diacylglycerol_kinase_sf"/>
</dbReference>
<dbReference type="InterPro" id="IPR050187">
    <property type="entry name" value="Lipid_Phosphate_FormReg"/>
</dbReference>
<dbReference type="SMART" id="SM00046">
    <property type="entry name" value="DAGKc"/>
    <property type="match status" value="1"/>
</dbReference>
<organism evidence="12 13">
    <name type="scientific">Streptodolium elevatio</name>
    <dbReference type="NCBI Taxonomy" id="3157996"/>
    <lineage>
        <taxon>Bacteria</taxon>
        <taxon>Bacillati</taxon>
        <taxon>Actinomycetota</taxon>
        <taxon>Actinomycetes</taxon>
        <taxon>Kitasatosporales</taxon>
        <taxon>Streptomycetaceae</taxon>
        <taxon>Streptodolium</taxon>
    </lineage>
</organism>
<dbReference type="Proteomes" id="UP001551482">
    <property type="component" value="Unassembled WGS sequence"/>
</dbReference>
<proteinExistence type="inferred from homology"/>
<dbReference type="InterPro" id="IPR045540">
    <property type="entry name" value="YegS/DAGK_C"/>
</dbReference>
<evidence type="ECO:0000259" key="11">
    <source>
        <dbReference type="PROSITE" id="PS50146"/>
    </source>
</evidence>
<reference evidence="12 13" key="1">
    <citation type="submission" date="2024-06" db="EMBL/GenBank/DDBJ databases">
        <title>The Natural Products Discovery Center: Release of the First 8490 Sequenced Strains for Exploring Actinobacteria Biosynthetic Diversity.</title>
        <authorList>
            <person name="Kalkreuter E."/>
            <person name="Kautsar S.A."/>
            <person name="Yang D."/>
            <person name="Bader C.D."/>
            <person name="Teijaro C.N."/>
            <person name="Fluegel L."/>
            <person name="Davis C.M."/>
            <person name="Simpson J.R."/>
            <person name="Lauterbach L."/>
            <person name="Steele A.D."/>
            <person name="Gui C."/>
            <person name="Meng S."/>
            <person name="Li G."/>
            <person name="Viehrig K."/>
            <person name="Ye F."/>
            <person name="Su P."/>
            <person name="Kiefer A.F."/>
            <person name="Nichols A."/>
            <person name="Cepeda A.J."/>
            <person name="Yan W."/>
            <person name="Fan B."/>
            <person name="Jiang Y."/>
            <person name="Adhikari A."/>
            <person name="Zheng C.-J."/>
            <person name="Schuster L."/>
            <person name="Cowan T.M."/>
            <person name="Smanski M.J."/>
            <person name="Chevrette M.G."/>
            <person name="De Carvalho L.P.S."/>
            <person name="Shen B."/>
        </authorList>
    </citation>
    <scope>NUCLEOTIDE SEQUENCE [LARGE SCALE GENOMIC DNA]</scope>
    <source>
        <strain evidence="12 13">NPDC048946</strain>
    </source>
</reference>
<keyword evidence="4" id="KW-0547">Nucleotide-binding</keyword>
<sequence>MLTEAGRFLRRIALPLVATALVVVGLGLLVTRALDGVWPVSREEDLVRTLEDHRSDLWDAVSRVLSVASSAPAVIGVALVAAAIAYAVYRSWRAPLFLLGTVLAQTAVYGLTVAFVDRDRPDVERLDDVPGDGSYFSGHTGAALALYGGIAVLLSHRLQGKVRVWVWRVLCLLVPLAVGLSRVYRGDSHLSDVVAAFASAAAVLVIMNAAVLSPRAVWGGAGGHLRHTGENGHVPRAALVVNPIKLDSADDRVRIDRIMAEAGWAPPLWLETTIEDPGGGATRAALAEGVDLVVVAGGDGTVRECAGALAGTGVPLAVVPSGTGNLLARNLGLPIDLTDAVHVAVHGHDRHIDLGGIEPDEPDGERRYFTAMAGIGLDAAMVADAPDALKKKVGWPAYAVSAGRHLRDARMRVTLRIDDGEPIKRRARMVLVGNVGALQAGMQLLPGAEPDDGLLDVVVFAPYGMTGWAHATVRVIGRRRRDVPEVPPRQRRWRPIEHFTGRSVEVTTARPEPRELDGDPIGPGTRLAVRVRPGALVVRVPEGRVAVRPEARAEPFPVADDVVEIVAPDRPDGGADGVSDARHDHQKT</sequence>
<feature type="transmembrane region" description="Helical" evidence="10">
    <location>
        <begin position="166"/>
        <end position="184"/>
    </location>
</feature>
<comment type="similarity">
    <text evidence="2">Belongs to the diacylglycerol/lipid kinase family.</text>
</comment>
<dbReference type="EMBL" id="JBEZFP010000001">
    <property type="protein sequence ID" value="MEU8132057.1"/>
    <property type="molecule type" value="Genomic_DNA"/>
</dbReference>
<keyword evidence="10" id="KW-1133">Transmembrane helix</keyword>
<keyword evidence="5 12" id="KW-0418">Kinase</keyword>
<keyword evidence="10" id="KW-0812">Transmembrane</keyword>
<evidence type="ECO:0000256" key="5">
    <source>
        <dbReference type="ARBA" id="ARBA00022777"/>
    </source>
</evidence>
<evidence type="ECO:0000256" key="2">
    <source>
        <dbReference type="ARBA" id="ARBA00005983"/>
    </source>
</evidence>
<dbReference type="SUPFAM" id="SSF48317">
    <property type="entry name" value="Acid phosphatase/Vanadium-dependent haloperoxidase"/>
    <property type="match status" value="1"/>
</dbReference>
<keyword evidence="10" id="KW-0472">Membrane</keyword>
<accession>A0ABV3D9B5</accession>
<protein>
    <submittedName>
        <fullName evidence="12">Diacylglycerol kinase family protein</fullName>
    </submittedName>
</protein>
<dbReference type="RefSeq" id="WP_358347239.1">
    <property type="nucleotide sequence ID" value="NZ_JBEZFP010000001.1"/>
</dbReference>
<dbReference type="PROSITE" id="PS50146">
    <property type="entry name" value="DAGK"/>
    <property type="match status" value="1"/>
</dbReference>
<feature type="transmembrane region" description="Helical" evidence="10">
    <location>
        <begin position="64"/>
        <end position="89"/>
    </location>
</feature>
<evidence type="ECO:0000313" key="13">
    <source>
        <dbReference type="Proteomes" id="UP001551482"/>
    </source>
</evidence>
<gene>
    <name evidence="12" type="ORF">AB0C36_00960</name>
</gene>
<keyword evidence="7" id="KW-0443">Lipid metabolism</keyword>
<keyword evidence="3" id="KW-0808">Transferase</keyword>
<feature type="region of interest" description="Disordered" evidence="9">
    <location>
        <begin position="567"/>
        <end position="588"/>
    </location>
</feature>
<keyword evidence="6" id="KW-0067">ATP-binding</keyword>
<keyword evidence="13" id="KW-1185">Reference proteome</keyword>
<comment type="cofactor">
    <cofactor evidence="1">
        <name>Mg(2+)</name>
        <dbReference type="ChEBI" id="CHEBI:18420"/>
    </cofactor>
</comment>
<comment type="caution">
    <text evidence="12">The sequence shown here is derived from an EMBL/GenBank/DDBJ whole genome shotgun (WGS) entry which is preliminary data.</text>
</comment>